<dbReference type="SUPFAM" id="SSF48350">
    <property type="entry name" value="GTPase activation domain, GAP"/>
    <property type="match status" value="1"/>
</dbReference>
<keyword evidence="10" id="KW-1185">Reference proteome</keyword>
<gene>
    <name evidence="9" type="ORF">BT63DRAFT_455928</name>
</gene>
<dbReference type="PANTHER" id="PTHR23176">
    <property type="entry name" value="RHO/RAC/CDC GTPASE-ACTIVATING PROTEIN"/>
    <property type="match status" value="1"/>
</dbReference>
<dbReference type="FunFam" id="1.10.555.10:FF:000043">
    <property type="entry name" value="Rho GTPase activator Rga"/>
    <property type="match status" value="1"/>
</dbReference>
<accession>A0A6A6U802</accession>
<dbReference type="GO" id="GO:0046872">
    <property type="term" value="F:metal ion binding"/>
    <property type="evidence" value="ECO:0007669"/>
    <property type="project" value="UniProtKB-KW"/>
</dbReference>
<feature type="compositionally biased region" description="Basic residues" evidence="6">
    <location>
        <begin position="105"/>
        <end position="115"/>
    </location>
</feature>
<reference evidence="9" key="1">
    <citation type="journal article" date="2020" name="Stud. Mycol.">
        <title>101 Dothideomycetes genomes: a test case for predicting lifestyles and emergence of pathogens.</title>
        <authorList>
            <person name="Haridas S."/>
            <person name="Albert R."/>
            <person name="Binder M."/>
            <person name="Bloem J."/>
            <person name="Labutti K."/>
            <person name="Salamov A."/>
            <person name="Andreopoulos B."/>
            <person name="Baker S."/>
            <person name="Barry K."/>
            <person name="Bills G."/>
            <person name="Bluhm B."/>
            <person name="Cannon C."/>
            <person name="Castanera R."/>
            <person name="Culley D."/>
            <person name="Daum C."/>
            <person name="Ezra D."/>
            <person name="Gonzalez J."/>
            <person name="Henrissat B."/>
            <person name="Kuo A."/>
            <person name="Liang C."/>
            <person name="Lipzen A."/>
            <person name="Lutzoni F."/>
            <person name="Magnuson J."/>
            <person name="Mondo S."/>
            <person name="Nolan M."/>
            <person name="Ohm R."/>
            <person name="Pangilinan J."/>
            <person name="Park H.-J."/>
            <person name="Ramirez L."/>
            <person name="Alfaro M."/>
            <person name="Sun H."/>
            <person name="Tritt A."/>
            <person name="Yoshinaga Y."/>
            <person name="Zwiers L.-H."/>
            <person name="Turgeon B."/>
            <person name="Goodwin S."/>
            <person name="Spatafora J."/>
            <person name="Crous P."/>
            <person name="Grigoriev I."/>
        </authorList>
    </citation>
    <scope>NUCLEOTIDE SEQUENCE</scope>
    <source>
        <strain evidence="9">CBS 115976</strain>
    </source>
</reference>
<feature type="compositionally biased region" description="Basic and acidic residues" evidence="6">
    <location>
        <begin position="120"/>
        <end position="131"/>
    </location>
</feature>
<evidence type="ECO:0000256" key="1">
    <source>
        <dbReference type="ARBA" id="ARBA00022468"/>
    </source>
</evidence>
<feature type="domain" description="LIM zinc-binding" evidence="7">
    <location>
        <begin position="45"/>
        <end position="104"/>
    </location>
</feature>
<dbReference type="GO" id="GO:0005938">
    <property type="term" value="C:cell cortex"/>
    <property type="evidence" value="ECO:0007669"/>
    <property type="project" value="UniProtKB-ARBA"/>
</dbReference>
<sequence>MNPLLAGNRWHIDCFRCNTCSTLLDSDANLLLLGDGSLICNNCTYSCNACGNKIEDLAILTGDQAFCASCFRCRNCKQKIENLRYARTTQGIFCMACHESVIQKRRKNRNKHKQANPRTDALDKKLPELPKPDMPPSTFSSDGTEPSLSENKSDLDTLVDSEFPRPAQPHHEHSNHSTTERSTASRDEPKGIFSLQDFQQTLTTSDNLTLPASTYQGSQSTPQTHSGLSAAVYDPANELGGFFVPLVLDPNPPTASSPHTNGRDYDSPASTNMVKANESKPVSREYMNTAAASNNRPSREYLHDGRHQSSRSSSTEGKPPLSPHIAYQEKTRQSSDHISDQARKRPPPPASPHSGDSTAPSPYPPTQNDFKLQDAPKSKKNGSRRSSKDNARSPPVVSPTDSHSRNMTPQIDMPLTSSPIESEHKNSFYSAPQDSYPDRLPNGIPNRSRDRPPPQQQVERPRRGDSLAANVVRKEVPSSSSSVPHIAELGHDRRGSSNSQTNGGYSAPRHVENGNASRPAHDGSNGRGPGRPSTSEIKSGSTFTAPRNAPQPPGNHKSADSNSTAPSDTSTSPINATQEEHRREDAHDQGGVLRKMSNAVRGHARSVSDRVVPSPRSQKWARSPLNGSVDLNSPTSSLSPERRTPEYRSPDSRDESAVLKSQLRRAQQRIADLEGEKNNLQTILNGAPDMNQLNLSLKEKRSTMAILDTQREIVVRELEVMTEHLKRVKDSNQPLEMTTFKSEVMSDFAGSLKRLKDTLTAEIEGLIQKRNDLNVEIDNLVRMKDKGFQEYENLSNRNQQLHQHNNMLAQNIQESMKGNKQQPNGLGLYMAGNGKEKSETSANDLRQLMMDSTTTFGQDSEQEPAIITTPQVVKMKQTKPNMLRKGGGGFSKTLRGIRGALASDRNERGPMTTEGIAYNQHQVPLDANAGAPRSANERGNFRGFFGGSDKNGPRHLKNLQNSSNPNLAAEAVSPSQLFGSELSARCDFEKRTIPCIVARCVEEVELRGMDVEGIYRKSGGSGQVNQVKSGFEQSSEHDISDPELEIHAVTSCLKQYFRRLPVPLITFDVYDYLLDASRVEDIDKRAVRMREAIDRLPKAHRDCLEFLIFHLARVTSHEKDNLMTPLNLAVVFAPTIMRPISIEREMMDMQVQRQAIQSLLELNKVIFETAP</sequence>
<evidence type="ECO:0000313" key="10">
    <source>
        <dbReference type="Proteomes" id="UP000799302"/>
    </source>
</evidence>
<dbReference type="CDD" id="cd09395">
    <property type="entry name" value="LIM2_Rga"/>
    <property type="match status" value="1"/>
</dbReference>
<feature type="region of interest" description="Disordered" evidence="6">
    <location>
        <begin position="250"/>
        <end position="657"/>
    </location>
</feature>
<keyword evidence="3 4" id="KW-0862">Zinc</keyword>
<dbReference type="GO" id="GO:0007165">
    <property type="term" value="P:signal transduction"/>
    <property type="evidence" value="ECO:0007669"/>
    <property type="project" value="InterPro"/>
</dbReference>
<dbReference type="Gene3D" id="2.10.110.10">
    <property type="entry name" value="Cysteine Rich Protein"/>
    <property type="match status" value="2"/>
</dbReference>
<dbReference type="AlphaFoldDB" id="A0A6A6U802"/>
<dbReference type="InterPro" id="IPR001781">
    <property type="entry name" value="Znf_LIM"/>
</dbReference>
<dbReference type="SMART" id="SM00324">
    <property type="entry name" value="RhoGAP"/>
    <property type="match status" value="1"/>
</dbReference>
<dbReference type="Proteomes" id="UP000799302">
    <property type="component" value="Unassembled WGS sequence"/>
</dbReference>
<protein>
    <submittedName>
        <fullName evidence="9">RhoGAP-domain-containing protein</fullName>
    </submittedName>
</protein>
<feature type="compositionally biased region" description="Polar residues" evidence="6">
    <location>
        <begin position="137"/>
        <end position="150"/>
    </location>
</feature>
<dbReference type="PROSITE" id="PS50023">
    <property type="entry name" value="LIM_DOMAIN_2"/>
    <property type="match status" value="1"/>
</dbReference>
<dbReference type="InterPro" id="IPR050729">
    <property type="entry name" value="Rho-GAP"/>
</dbReference>
<dbReference type="InterPro" id="IPR000198">
    <property type="entry name" value="RhoGAP_dom"/>
</dbReference>
<feature type="compositionally biased region" description="Basic and acidic residues" evidence="6">
    <location>
        <begin position="640"/>
        <end position="657"/>
    </location>
</feature>
<dbReference type="Gene3D" id="1.10.555.10">
    <property type="entry name" value="Rho GTPase activation protein"/>
    <property type="match status" value="1"/>
</dbReference>
<evidence type="ECO:0000256" key="4">
    <source>
        <dbReference type="PROSITE-ProRule" id="PRU00125"/>
    </source>
</evidence>
<feature type="compositionally biased region" description="Polar residues" evidence="6">
    <location>
        <begin position="354"/>
        <end position="370"/>
    </location>
</feature>
<keyword evidence="1" id="KW-0343">GTPase activation</keyword>
<feature type="coiled-coil region" evidence="5">
    <location>
        <begin position="756"/>
        <end position="811"/>
    </location>
</feature>
<evidence type="ECO:0000256" key="3">
    <source>
        <dbReference type="ARBA" id="ARBA00022833"/>
    </source>
</evidence>
<proteinExistence type="predicted"/>
<dbReference type="OrthoDB" id="79452at2759"/>
<feature type="domain" description="Rho-GAP" evidence="8">
    <location>
        <begin position="980"/>
        <end position="1167"/>
    </location>
</feature>
<feature type="compositionally biased region" description="Polar residues" evidence="6">
    <location>
        <begin position="399"/>
        <end position="420"/>
    </location>
</feature>
<dbReference type="InterPro" id="IPR008936">
    <property type="entry name" value="Rho_GTPase_activation_prot"/>
</dbReference>
<evidence type="ECO:0000313" key="9">
    <source>
        <dbReference type="EMBL" id="KAF2668292.1"/>
    </source>
</evidence>
<feature type="compositionally biased region" description="Basic and acidic residues" evidence="6">
    <location>
        <begin position="327"/>
        <end position="343"/>
    </location>
</feature>
<feature type="compositionally biased region" description="Basic and acidic residues" evidence="6">
    <location>
        <begin position="297"/>
        <end position="307"/>
    </location>
</feature>
<organism evidence="9 10">
    <name type="scientific">Microthyrium microscopicum</name>
    <dbReference type="NCBI Taxonomy" id="703497"/>
    <lineage>
        <taxon>Eukaryota</taxon>
        <taxon>Fungi</taxon>
        <taxon>Dikarya</taxon>
        <taxon>Ascomycota</taxon>
        <taxon>Pezizomycotina</taxon>
        <taxon>Dothideomycetes</taxon>
        <taxon>Dothideomycetes incertae sedis</taxon>
        <taxon>Microthyriales</taxon>
        <taxon>Microthyriaceae</taxon>
        <taxon>Microthyrium</taxon>
    </lineage>
</organism>
<feature type="compositionally biased region" description="Basic and acidic residues" evidence="6">
    <location>
        <begin position="169"/>
        <end position="187"/>
    </location>
</feature>
<evidence type="ECO:0000259" key="7">
    <source>
        <dbReference type="PROSITE" id="PS50023"/>
    </source>
</evidence>
<evidence type="ECO:0000256" key="2">
    <source>
        <dbReference type="ARBA" id="ARBA00022723"/>
    </source>
</evidence>
<feature type="compositionally biased region" description="Polar residues" evidence="6">
    <location>
        <begin position="560"/>
        <end position="577"/>
    </location>
</feature>
<feature type="compositionally biased region" description="Polar residues" evidence="6">
    <location>
        <begin position="532"/>
        <end position="545"/>
    </location>
</feature>
<dbReference type="PANTHER" id="PTHR23176:SF128">
    <property type="entry name" value="RHO GTPASE-ACTIVATING PROTEIN RGD1"/>
    <property type="match status" value="1"/>
</dbReference>
<keyword evidence="4" id="KW-0440">LIM domain</keyword>
<dbReference type="EMBL" id="MU004236">
    <property type="protein sequence ID" value="KAF2668292.1"/>
    <property type="molecule type" value="Genomic_DNA"/>
</dbReference>
<name>A0A6A6U802_9PEZI</name>
<dbReference type="CDD" id="cd00159">
    <property type="entry name" value="RhoGAP"/>
    <property type="match status" value="1"/>
</dbReference>
<dbReference type="GO" id="GO:0005096">
    <property type="term" value="F:GTPase activator activity"/>
    <property type="evidence" value="ECO:0007669"/>
    <property type="project" value="UniProtKB-KW"/>
</dbReference>
<feature type="compositionally biased region" description="Polar residues" evidence="6">
    <location>
        <begin position="625"/>
        <end position="639"/>
    </location>
</feature>
<evidence type="ECO:0000256" key="6">
    <source>
        <dbReference type="SAM" id="MobiDB-lite"/>
    </source>
</evidence>
<keyword evidence="2 4" id="KW-0479">Metal-binding</keyword>
<dbReference type="SMART" id="SM00132">
    <property type="entry name" value="LIM"/>
    <property type="match status" value="2"/>
</dbReference>
<dbReference type="Pfam" id="PF00620">
    <property type="entry name" value="RhoGAP"/>
    <property type="match status" value="1"/>
</dbReference>
<feature type="compositionally biased region" description="Basic and acidic residues" evidence="6">
    <location>
        <begin position="578"/>
        <end position="588"/>
    </location>
</feature>
<evidence type="ECO:0000259" key="8">
    <source>
        <dbReference type="PROSITE" id="PS50238"/>
    </source>
</evidence>
<evidence type="ECO:0000256" key="5">
    <source>
        <dbReference type="SAM" id="Coils"/>
    </source>
</evidence>
<keyword evidence="5" id="KW-0175">Coiled coil</keyword>
<feature type="region of interest" description="Disordered" evidence="6">
    <location>
        <begin position="105"/>
        <end position="187"/>
    </location>
</feature>
<dbReference type="PROSITE" id="PS50238">
    <property type="entry name" value="RHOGAP"/>
    <property type="match status" value="1"/>
</dbReference>
<dbReference type="Pfam" id="PF00412">
    <property type="entry name" value="LIM"/>
    <property type="match status" value="1"/>
</dbReference>